<dbReference type="InterPro" id="IPR011604">
    <property type="entry name" value="PDDEXK-like_dom_sf"/>
</dbReference>
<dbReference type="Pfam" id="PF09588">
    <property type="entry name" value="YqaJ"/>
    <property type="match status" value="1"/>
</dbReference>
<evidence type="ECO:0000313" key="3">
    <source>
        <dbReference type="Proteomes" id="UP000821853"/>
    </source>
</evidence>
<reference evidence="2 3" key="1">
    <citation type="journal article" date="2020" name="Cell">
        <title>Large-Scale Comparative Analyses of Tick Genomes Elucidate Their Genetic Diversity and Vector Capacities.</title>
        <authorList>
            <consortium name="Tick Genome and Microbiome Consortium (TIGMIC)"/>
            <person name="Jia N."/>
            <person name="Wang J."/>
            <person name="Shi W."/>
            <person name="Du L."/>
            <person name="Sun Y."/>
            <person name="Zhan W."/>
            <person name="Jiang J.F."/>
            <person name="Wang Q."/>
            <person name="Zhang B."/>
            <person name="Ji P."/>
            <person name="Bell-Sakyi L."/>
            <person name="Cui X.M."/>
            <person name="Yuan T.T."/>
            <person name="Jiang B.G."/>
            <person name="Yang W.F."/>
            <person name="Lam T.T."/>
            <person name="Chang Q.C."/>
            <person name="Ding S.J."/>
            <person name="Wang X.J."/>
            <person name="Zhu J.G."/>
            <person name="Ruan X.D."/>
            <person name="Zhao L."/>
            <person name="Wei J.T."/>
            <person name="Ye R.Z."/>
            <person name="Que T.C."/>
            <person name="Du C.H."/>
            <person name="Zhou Y.H."/>
            <person name="Cheng J.X."/>
            <person name="Dai P.F."/>
            <person name="Guo W.B."/>
            <person name="Han X.H."/>
            <person name="Huang E.J."/>
            <person name="Li L.F."/>
            <person name="Wei W."/>
            <person name="Gao Y.C."/>
            <person name="Liu J.Z."/>
            <person name="Shao H.Z."/>
            <person name="Wang X."/>
            <person name="Wang C.C."/>
            <person name="Yang T.C."/>
            <person name="Huo Q.B."/>
            <person name="Li W."/>
            <person name="Chen H.Y."/>
            <person name="Chen S.E."/>
            <person name="Zhou L.G."/>
            <person name="Ni X.B."/>
            <person name="Tian J.H."/>
            <person name="Sheng Y."/>
            <person name="Liu T."/>
            <person name="Pan Y.S."/>
            <person name="Xia L.Y."/>
            <person name="Li J."/>
            <person name="Zhao F."/>
            <person name="Cao W.C."/>
        </authorList>
    </citation>
    <scope>NUCLEOTIDE SEQUENCE [LARGE SCALE GENOMIC DNA]</scope>
    <source>
        <strain evidence="2">HaeL-2018</strain>
    </source>
</reference>
<evidence type="ECO:0000313" key="2">
    <source>
        <dbReference type="EMBL" id="KAH9359783.1"/>
    </source>
</evidence>
<dbReference type="AlphaFoldDB" id="A0A9J6FAQ5"/>
<name>A0A9J6FAQ5_HAELO</name>
<dbReference type="InterPro" id="IPR051703">
    <property type="entry name" value="NF-kappa-B_Signaling_Reg"/>
</dbReference>
<dbReference type="Gene3D" id="3.90.320.10">
    <property type="match status" value="1"/>
</dbReference>
<evidence type="ECO:0000259" key="1">
    <source>
        <dbReference type="Pfam" id="PF09588"/>
    </source>
</evidence>
<protein>
    <recommendedName>
        <fullName evidence="1">YqaJ viral recombinase domain-containing protein</fullName>
    </recommendedName>
</protein>
<dbReference type="InterPro" id="IPR011335">
    <property type="entry name" value="Restrct_endonuc-II-like"/>
</dbReference>
<dbReference type="InterPro" id="IPR019080">
    <property type="entry name" value="YqaJ_viral_recombinase"/>
</dbReference>
<sequence length="140" mass="15866">MGQAENIQWHSERTGRLTASKFKKIVRCIVREIMYPQQVSAEPMWYGRYHEDDAVKAYRVVMASGDREISLGHMGLHIHRDHPFIAASPDRLVFEGSDIGLLEVKCSHAFKGKTVDEAAAAPKFCCRVVDEDVALKKNHE</sequence>
<keyword evidence="3" id="KW-1185">Reference proteome</keyword>
<dbReference type="CDD" id="cd22343">
    <property type="entry name" value="PDDEXK_lambda_exonuclease-like"/>
    <property type="match status" value="1"/>
</dbReference>
<dbReference type="PANTHER" id="PTHR46609:SF8">
    <property type="entry name" value="YQAJ VIRAL RECOMBINASE DOMAIN-CONTAINING PROTEIN"/>
    <property type="match status" value="1"/>
</dbReference>
<gene>
    <name evidence="2" type="ORF">HPB48_020976</name>
</gene>
<feature type="domain" description="YqaJ viral recombinase" evidence="1">
    <location>
        <begin position="8"/>
        <end position="111"/>
    </location>
</feature>
<dbReference type="Proteomes" id="UP000821853">
    <property type="component" value="Chromosome 1"/>
</dbReference>
<dbReference type="EMBL" id="JABSTR010000001">
    <property type="protein sequence ID" value="KAH9359783.1"/>
    <property type="molecule type" value="Genomic_DNA"/>
</dbReference>
<accession>A0A9J6FAQ5</accession>
<dbReference type="GO" id="GO:0006281">
    <property type="term" value="P:DNA repair"/>
    <property type="evidence" value="ECO:0007669"/>
    <property type="project" value="UniProtKB-ARBA"/>
</dbReference>
<dbReference type="VEuPathDB" id="VectorBase:HLOH_043478"/>
<dbReference type="OrthoDB" id="6513138at2759"/>
<proteinExistence type="predicted"/>
<comment type="caution">
    <text evidence="2">The sequence shown here is derived from an EMBL/GenBank/DDBJ whole genome shotgun (WGS) entry which is preliminary data.</text>
</comment>
<dbReference type="OMA" id="ENIQWHS"/>
<dbReference type="PANTHER" id="PTHR46609">
    <property type="entry name" value="EXONUCLEASE, PHAGE-TYPE/RECB, C-TERMINAL DOMAIN-CONTAINING PROTEIN"/>
    <property type="match status" value="1"/>
</dbReference>
<dbReference type="SUPFAM" id="SSF52980">
    <property type="entry name" value="Restriction endonuclease-like"/>
    <property type="match status" value="1"/>
</dbReference>
<organism evidence="2 3">
    <name type="scientific">Haemaphysalis longicornis</name>
    <name type="common">Bush tick</name>
    <dbReference type="NCBI Taxonomy" id="44386"/>
    <lineage>
        <taxon>Eukaryota</taxon>
        <taxon>Metazoa</taxon>
        <taxon>Ecdysozoa</taxon>
        <taxon>Arthropoda</taxon>
        <taxon>Chelicerata</taxon>
        <taxon>Arachnida</taxon>
        <taxon>Acari</taxon>
        <taxon>Parasitiformes</taxon>
        <taxon>Ixodida</taxon>
        <taxon>Ixodoidea</taxon>
        <taxon>Ixodidae</taxon>
        <taxon>Haemaphysalinae</taxon>
        <taxon>Haemaphysalis</taxon>
    </lineage>
</organism>